<proteinExistence type="predicted"/>
<dbReference type="EC" id="4.1.1.79" evidence="5"/>
<evidence type="ECO:0000313" key="10">
    <source>
        <dbReference type="Proteomes" id="UP001168423"/>
    </source>
</evidence>
<dbReference type="PROSITE" id="PS00187">
    <property type="entry name" value="TPP_ENZYMES"/>
    <property type="match status" value="1"/>
</dbReference>
<evidence type="ECO:0000256" key="1">
    <source>
        <dbReference type="ARBA" id="ARBA00022545"/>
    </source>
</evidence>
<dbReference type="EMBL" id="VCYI01000022">
    <property type="protein sequence ID" value="MDN7013853.1"/>
    <property type="molecule type" value="Genomic_DNA"/>
</dbReference>
<keyword evidence="3" id="KW-0786">Thiamine pyrophosphate</keyword>
<comment type="catalytic activity">
    <reaction evidence="6">
        <text>3-sulfopyruvate + H(+) = sulfoacetaldehyde + CO2</text>
        <dbReference type="Rhea" id="RHEA:20948"/>
        <dbReference type="ChEBI" id="CHEBI:15378"/>
        <dbReference type="ChEBI" id="CHEBI:16526"/>
        <dbReference type="ChEBI" id="CHEBI:57940"/>
        <dbReference type="ChEBI" id="CHEBI:58246"/>
        <dbReference type="EC" id="4.1.1.79"/>
    </reaction>
</comment>
<dbReference type="Pfam" id="PF02776">
    <property type="entry name" value="TPP_enzyme_N"/>
    <property type="match status" value="1"/>
</dbReference>
<evidence type="ECO:0000313" key="9">
    <source>
        <dbReference type="EMBL" id="MDN7013853.1"/>
    </source>
</evidence>
<dbReference type="InterPro" id="IPR012001">
    <property type="entry name" value="Thiamin_PyroP_enz_TPP-bd_dom"/>
</dbReference>
<evidence type="ECO:0000259" key="7">
    <source>
        <dbReference type="Pfam" id="PF02775"/>
    </source>
</evidence>
<dbReference type="InterPro" id="IPR000399">
    <property type="entry name" value="TPP-bd_CS"/>
</dbReference>
<sequence>MIPPERIFDTIRDQGISFFTGVPDSLLKDFCAYITDHVDEQAHVIAANEGNAIALAAGWFMACGEPALVYMQNSGLGNAVNPLVSLADPEVYSIPMLIMIGWRGEPGKSDEPQHSKQGRILTKLLDALELPWFVLDGSLEEPERVITQACRVLRERMMPVILVVKSDFFMPYSLKKGNKTQYCMKREEAIKIIVDILKPGDLVVSTTGKISRELYEYREARGEGHGNDFLTVGSMGHASSIALGIAMRRPDRRVICFDGDGAAIMHMGALAVIGQSGQNNLIHIVFNNGAHDSVGGQPTVGLNIDVPQIAKACGYREVNSVTRPDEIQEYMNQARFIDGPVLLDVRIQKGSRKDLGRPKTTPLENRDAFMANLGVVRMEHSDE</sequence>
<dbReference type="InterPro" id="IPR051818">
    <property type="entry name" value="TPP_dependent_decarboxylase"/>
</dbReference>
<reference evidence="9" key="1">
    <citation type="submission" date="2019-05" db="EMBL/GenBank/DDBJ databases">
        <title>Isolation and characterization of methanogens from the cold seep sediment at Four-Way Closure Ridge.</title>
        <authorList>
            <person name="You Y.-T."/>
            <person name="Chen S.-C."/>
            <person name="Zhang W.-L."/>
            <person name="Lai M.-C."/>
        </authorList>
    </citation>
    <scope>NUCLEOTIDE SEQUENCE</scope>
    <source>
        <strain evidence="9">FWC-SCC3</strain>
    </source>
</reference>
<protein>
    <recommendedName>
        <fullName evidence="5">sulfopyruvate decarboxylase</fullName>
        <ecNumber evidence="5">4.1.1.79</ecNumber>
    </recommendedName>
</protein>
<evidence type="ECO:0000256" key="4">
    <source>
        <dbReference type="ARBA" id="ARBA00023239"/>
    </source>
</evidence>
<dbReference type="CDD" id="cd07035">
    <property type="entry name" value="TPP_PYR_POX_like"/>
    <property type="match status" value="1"/>
</dbReference>
<evidence type="ECO:0000256" key="3">
    <source>
        <dbReference type="ARBA" id="ARBA00023052"/>
    </source>
</evidence>
<accession>A0ABT8M5I0</accession>
<comment type="caution">
    <text evidence="9">The sequence shown here is derived from an EMBL/GenBank/DDBJ whole genome shotgun (WGS) entry which is preliminary data.</text>
</comment>
<keyword evidence="1" id="KW-0174">Coenzyme M biosynthesis</keyword>
<name>A0ABT8M5I0_9EURY</name>
<dbReference type="PANTHER" id="PTHR42818:SF1">
    <property type="entry name" value="SULFOPYRUVATE DECARBOXYLASE"/>
    <property type="match status" value="1"/>
</dbReference>
<dbReference type="RefSeq" id="WP_301678454.1">
    <property type="nucleotide sequence ID" value="NZ_VCYI01000022.1"/>
</dbReference>
<evidence type="ECO:0000256" key="2">
    <source>
        <dbReference type="ARBA" id="ARBA00022793"/>
    </source>
</evidence>
<dbReference type="PANTHER" id="PTHR42818">
    <property type="entry name" value="SULFOPYRUVATE DECARBOXYLASE SUBUNIT ALPHA"/>
    <property type="match status" value="1"/>
</dbReference>
<keyword evidence="2" id="KW-0210">Decarboxylase</keyword>
<dbReference type="NCBIfam" id="TIGR03297">
    <property type="entry name" value="Ppyr-DeCO2ase"/>
    <property type="match status" value="1"/>
</dbReference>
<dbReference type="InterPro" id="IPR017684">
    <property type="entry name" value="Phosphono-pyrv_decarboxylase"/>
</dbReference>
<evidence type="ECO:0000256" key="5">
    <source>
        <dbReference type="ARBA" id="ARBA00038875"/>
    </source>
</evidence>
<keyword evidence="10" id="KW-1185">Reference proteome</keyword>
<feature type="domain" description="Thiamine pyrophosphate enzyme TPP-binding" evidence="7">
    <location>
        <begin position="208"/>
        <end position="345"/>
    </location>
</feature>
<dbReference type="InterPro" id="IPR011766">
    <property type="entry name" value="TPP_enzyme_TPP-bd"/>
</dbReference>
<dbReference type="SUPFAM" id="SSF52518">
    <property type="entry name" value="Thiamin diphosphate-binding fold (THDP-binding)"/>
    <property type="match status" value="2"/>
</dbReference>
<evidence type="ECO:0000256" key="6">
    <source>
        <dbReference type="ARBA" id="ARBA00048551"/>
    </source>
</evidence>
<organism evidence="9 10">
    <name type="scientific">Methanoculleus methanifontis</name>
    <dbReference type="NCBI Taxonomy" id="2584086"/>
    <lineage>
        <taxon>Archaea</taxon>
        <taxon>Methanobacteriati</taxon>
        <taxon>Methanobacteriota</taxon>
        <taxon>Stenosarchaea group</taxon>
        <taxon>Methanomicrobia</taxon>
        <taxon>Methanomicrobiales</taxon>
        <taxon>Methanomicrobiaceae</taxon>
        <taxon>Methanoculleus</taxon>
    </lineage>
</organism>
<feature type="domain" description="Thiamine pyrophosphate enzyme N-terminal TPP-binding" evidence="8">
    <location>
        <begin position="6"/>
        <end position="117"/>
    </location>
</feature>
<dbReference type="GO" id="GO:0033980">
    <property type="term" value="F:phosphonopyruvate decarboxylase activity"/>
    <property type="evidence" value="ECO:0007669"/>
    <property type="project" value="UniProtKB-EC"/>
</dbReference>
<keyword evidence="4 9" id="KW-0456">Lyase</keyword>
<dbReference type="InterPro" id="IPR029061">
    <property type="entry name" value="THDP-binding"/>
</dbReference>
<dbReference type="CDD" id="cd03371">
    <property type="entry name" value="TPP_PpyrDC"/>
    <property type="match status" value="1"/>
</dbReference>
<gene>
    <name evidence="9" type="primary">aepY</name>
    <name evidence="9" type="ORF">FGW20_12620</name>
</gene>
<dbReference type="Proteomes" id="UP001168423">
    <property type="component" value="Unassembled WGS sequence"/>
</dbReference>
<evidence type="ECO:0000259" key="8">
    <source>
        <dbReference type="Pfam" id="PF02776"/>
    </source>
</evidence>
<dbReference type="Pfam" id="PF02775">
    <property type="entry name" value="TPP_enzyme_C"/>
    <property type="match status" value="1"/>
</dbReference>
<dbReference type="Gene3D" id="3.40.50.970">
    <property type="match status" value="2"/>
</dbReference>